<evidence type="ECO:0000259" key="9">
    <source>
        <dbReference type="PROSITE" id="PS50801"/>
    </source>
</evidence>
<evidence type="ECO:0000256" key="5">
    <source>
        <dbReference type="ARBA" id="ARBA00023136"/>
    </source>
</evidence>
<name>A0A9E7C2U4_9ACTN</name>
<evidence type="ECO:0008006" key="12">
    <source>
        <dbReference type="Google" id="ProtNLM"/>
    </source>
</evidence>
<proteinExistence type="predicted"/>
<feature type="transmembrane region" description="Helical" evidence="7">
    <location>
        <begin position="658"/>
        <end position="677"/>
    </location>
</feature>
<dbReference type="PROSITE" id="PS50156">
    <property type="entry name" value="SSD"/>
    <property type="match status" value="1"/>
</dbReference>
<feature type="transmembrane region" description="Helical" evidence="7">
    <location>
        <begin position="614"/>
        <end position="637"/>
    </location>
</feature>
<dbReference type="Pfam" id="PF01740">
    <property type="entry name" value="STAS"/>
    <property type="match status" value="1"/>
</dbReference>
<feature type="transmembrane region" description="Helical" evidence="7">
    <location>
        <begin position="288"/>
        <end position="313"/>
    </location>
</feature>
<keyword evidence="4 7" id="KW-1133">Transmembrane helix</keyword>
<dbReference type="KEGG" id="sbae:DSM104329_05357"/>
<dbReference type="SUPFAM" id="SSF52091">
    <property type="entry name" value="SpoIIaa-like"/>
    <property type="match status" value="1"/>
</dbReference>
<dbReference type="InterPro" id="IPR036513">
    <property type="entry name" value="STAS_dom_sf"/>
</dbReference>
<reference evidence="10" key="1">
    <citation type="journal article" date="2022" name="Int. J. Syst. Evol. Microbiol.">
        <title>Pseudomonas aegrilactucae sp. nov. and Pseudomonas morbosilactucae sp. nov., pathogens causing bacterial rot of lettuce in Japan.</title>
        <authorList>
            <person name="Sawada H."/>
            <person name="Fujikawa T."/>
            <person name="Satou M."/>
        </authorList>
    </citation>
    <scope>NUCLEOTIDE SEQUENCE</scope>
    <source>
        <strain evidence="10">0166_1</strain>
    </source>
</reference>
<feature type="domain" description="SSD" evidence="8">
    <location>
        <begin position="225"/>
        <end position="350"/>
    </location>
</feature>
<evidence type="ECO:0000256" key="7">
    <source>
        <dbReference type="SAM" id="Phobius"/>
    </source>
</evidence>
<evidence type="ECO:0000313" key="10">
    <source>
        <dbReference type="EMBL" id="UGS38925.1"/>
    </source>
</evidence>
<feature type="domain" description="STAS" evidence="9">
    <location>
        <begin position="782"/>
        <end position="879"/>
    </location>
</feature>
<feature type="transmembrane region" description="Helical" evidence="7">
    <location>
        <begin position="689"/>
        <end position="714"/>
    </location>
</feature>
<feature type="transmembrane region" description="Helical" evidence="7">
    <location>
        <begin position="546"/>
        <end position="565"/>
    </location>
</feature>
<evidence type="ECO:0000259" key="8">
    <source>
        <dbReference type="PROSITE" id="PS50156"/>
    </source>
</evidence>
<dbReference type="GO" id="GO:0005886">
    <property type="term" value="C:plasma membrane"/>
    <property type="evidence" value="ECO:0007669"/>
    <property type="project" value="UniProtKB-SubCell"/>
</dbReference>
<feature type="transmembrane region" description="Helical" evidence="7">
    <location>
        <begin position="245"/>
        <end position="267"/>
    </location>
</feature>
<feature type="transmembrane region" description="Helical" evidence="7">
    <location>
        <begin position="206"/>
        <end position="239"/>
    </location>
</feature>
<keyword evidence="2" id="KW-1003">Cell membrane</keyword>
<dbReference type="InterPro" id="IPR000731">
    <property type="entry name" value="SSD"/>
</dbReference>
<dbReference type="PROSITE" id="PS50801">
    <property type="entry name" value="STAS"/>
    <property type="match status" value="1"/>
</dbReference>
<feature type="region of interest" description="Disordered" evidence="6">
    <location>
        <begin position="1"/>
        <end position="21"/>
    </location>
</feature>
<dbReference type="Gene3D" id="1.20.1640.10">
    <property type="entry name" value="Multidrug efflux transporter AcrB transmembrane domain"/>
    <property type="match status" value="2"/>
</dbReference>
<dbReference type="PANTHER" id="PTHR33406:SF13">
    <property type="entry name" value="MEMBRANE PROTEIN YDFJ"/>
    <property type="match status" value="1"/>
</dbReference>
<dbReference type="Gene3D" id="3.30.750.24">
    <property type="entry name" value="STAS domain"/>
    <property type="match status" value="1"/>
</dbReference>
<evidence type="ECO:0000256" key="2">
    <source>
        <dbReference type="ARBA" id="ARBA00022475"/>
    </source>
</evidence>
<dbReference type="InterPro" id="IPR002645">
    <property type="entry name" value="STAS_dom"/>
</dbReference>
<comment type="subcellular location">
    <subcellularLocation>
        <location evidence="1">Cell membrane</location>
        <topology evidence="1">Multi-pass membrane protein</topology>
    </subcellularLocation>
</comment>
<dbReference type="CDD" id="cd07043">
    <property type="entry name" value="STAS_anti-anti-sigma_factors"/>
    <property type="match status" value="1"/>
</dbReference>
<feature type="transmembrane region" description="Helical" evidence="7">
    <location>
        <begin position="34"/>
        <end position="56"/>
    </location>
</feature>
<accession>A0A9E7C2U4</accession>
<evidence type="ECO:0000256" key="4">
    <source>
        <dbReference type="ARBA" id="ARBA00022989"/>
    </source>
</evidence>
<dbReference type="Proteomes" id="UP001162834">
    <property type="component" value="Chromosome"/>
</dbReference>
<dbReference type="SUPFAM" id="SSF82866">
    <property type="entry name" value="Multidrug efflux transporter AcrB transmembrane domain"/>
    <property type="match status" value="2"/>
</dbReference>
<protein>
    <recommendedName>
        <fullName evidence="12">STAS domain-containing protein</fullName>
    </recommendedName>
</protein>
<feature type="transmembrane region" description="Helical" evidence="7">
    <location>
        <begin position="572"/>
        <end position="594"/>
    </location>
</feature>
<evidence type="ECO:0000256" key="3">
    <source>
        <dbReference type="ARBA" id="ARBA00022692"/>
    </source>
</evidence>
<keyword evidence="3 7" id="KW-0812">Transmembrane</keyword>
<evidence type="ECO:0000256" key="1">
    <source>
        <dbReference type="ARBA" id="ARBA00004651"/>
    </source>
</evidence>
<sequence>MSTQASRESRRTRRGGFGPRRLAGYATARPKRVLAIWGLLALVGIALTSGLLSSALTTDSGVTSKPESQRAQDLIDERLPGSDALDEFVIVRSGQRTVRDAAYAARVRQLAGELRALADVRSVATYQDPGGAALVSRDGHATLLQIVMRDEPKTTSVDHMITAVQAANGQGGFAVHITGKNTIDRDFTKISESDLQQGELRFGLPAALIVLVVVFGTLVGAAIPVMMAILSIVVAMGLVAAVGQAFQLNIFVVNMLVAMGLALGIDYSLFIVSRLREERHRGASTHEAILIVAGTATRAVVFSGVAFILAMLGMFLMPDATLRSLAVGAIAVALVSILVALTFHPALLMVLGDRVDRLRVPWIGKRIAESMGEEGRFWGGAVRAVVRHPGLSATLACTLLLAAAVPVLGLKLGASGPQSLPDSTVGKQGLIALERDFPTGATTPVHIVVDGPPTNARVQRAITALRGELARDPDFAARATTIQRGPQITVLSLPMTADSASERATTAINRLRDQAGAAFAGAPAKVLVGGIPAENRDYFAMVSSDLPLVIAFVLALSFVLLTLAFRSIVVPLTAIAVNLLSVGAAYGLLVLVFVHGVGADVFGFGTVERIDAWVPVFLFSVLFGLSMDYQVFLLSRIRERYVQTGSTTDGIIHGVSSTARLITGAALIIVVVFTGFATGELVGFQQMGFGVAIALLVDATIVRTVVIPAVMQLLGDRNWYLPRWLEWLPSVNVEGQAVAAAPVAARLDAVGDAGQRATAQAAEPAVANGAGLRLAVEGPDAGRVTMTVAGDLDLSTGDEFAAQIATVERERPATIVIDLRDTAFIDSAGLAQLVGATRRARAEDRRVVLVTGSAAIERVLAVSGADEVLETTTNPTGLD</sequence>
<dbReference type="PANTHER" id="PTHR33406">
    <property type="entry name" value="MEMBRANE PROTEIN MJ1562-RELATED"/>
    <property type="match status" value="1"/>
</dbReference>
<feature type="transmembrane region" description="Helical" evidence="7">
    <location>
        <begin position="325"/>
        <end position="351"/>
    </location>
</feature>
<dbReference type="InterPro" id="IPR050545">
    <property type="entry name" value="Mycobact_MmpL"/>
</dbReference>
<dbReference type="AlphaFoldDB" id="A0A9E7C2U4"/>
<dbReference type="EMBL" id="CP087164">
    <property type="protein sequence ID" value="UGS38925.1"/>
    <property type="molecule type" value="Genomic_DNA"/>
</dbReference>
<dbReference type="Pfam" id="PF03176">
    <property type="entry name" value="MMPL"/>
    <property type="match status" value="2"/>
</dbReference>
<keyword evidence="11" id="KW-1185">Reference proteome</keyword>
<keyword evidence="5 7" id="KW-0472">Membrane</keyword>
<evidence type="ECO:0000313" key="11">
    <source>
        <dbReference type="Proteomes" id="UP001162834"/>
    </source>
</evidence>
<gene>
    <name evidence="10" type="ORF">DSM104329_05357</name>
</gene>
<organism evidence="10 11">
    <name type="scientific">Capillimicrobium parvum</name>
    <dbReference type="NCBI Taxonomy" id="2884022"/>
    <lineage>
        <taxon>Bacteria</taxon>
        <taxon>Bacillati</taxon>
        <taxon>Actinomycetota</taxon>
        <taxon>Thermoleophilia</taxon>
        <taxon>Solirubrobacterales</taxon>
        <taxon>Capillimicrobiaceae</taxon>
        <taxon>Capillimicrobium</taxon>
    </lineage>
</organism>
<evidence type="ECO:0000256" key="6">
    <source>
        <dbReference type="SAM" id="MobiDB-lite"/>
    </source>
</evidence>
<dbReference type="InterPro" id="IPR004869">
    <property type="entry name" value="MMPL_dom"/>
</dbReference>